<dbReference type="InterPro" id="IPR038538">
    <property type="entry name" value="MTERF_sf"/>
</dbReference>
<accession>R7TFI4</accession>
<reference evidence="2" key="3">
    <citation type="submission" date="2015-06" db="UniProtKB">
        <authorList>
            <consortium name="EnsemblMetazoa"/>
        </authorList>
    </citation>
    <scope>IDENTIFICATION</scope>
</reference>
<dbReference type="EnsemblMetazoa" id="CapteT219365">
    <property type="protein sequence ID" value="CapteP219365"/>
    <property type="gene ID" value="CapteG219365"/>
</dbReference>
<reference evidence="3" key="1">
    <citation type="submission" date="2012-12" db="EMBL/GenBank/DDBJ databases">
        <authorList>
            <person name="Hellsten U."/>
            <person name="Grimwood J."/>
            <person name="Chapman J.A."/>
            <person name="Shapiro H."/>
            <person name="Aerts A."/>
            <person name="Otillar R.P."/>
            <person name="Terry A.Y."/>
            <person name="Boore J.L."/>
            <person name="Simakov O."/>
            <person name="Marletaz F."/>
            <person name="Cho S.-J."/>
            <person name="Edsinger-Gonzales E."/>
            <person name="Havlak P."/>
            <person name="Kuo D.-H."/>
            <person name="Larsson T."/>
            <person name="Lv J."/>
            <person name="Arendt D."/>
            <person name="Savage R."/>
            <person name="Osoegawa K."/>
            <person name="de Jong P."/>
            <person name="Lindberg D.R."/>
            <person name="Seaver E.C."/>
            <person name="Weisblat D.A."/>
            <person name="Putnam N.H."/>
            <person name="Grigoriev I.V."/>
            <person name="Rokhsar D.S."/>
        </authorList>
    </citation>
    <scope>NUCLEOTIDE SEQUENCE</scope>
    <source>
        <strain evidence="3">I ESC-2004</strain>
    </source>
</reference>
<evidence type="ECO:0000313" key="2">
    <source>
        <dbReference type="EnsemblMetazoa" id="CapteP219365"/>
    </source>
</evidence>
<gene>
    <name evidence="1" type="ORF">CAPTEDRAFT_219365</name>
</gene>
<organism evidence="1">
    <name type="scientific">Capitella teleta</name>
    <name type="common">Polychaete worm</name>
    <dbReference type="NCBI Taxonomy" id="283909"/>
    <lineage>
        <taxon>Eukaryota</taxon>
        <taxon>Metazoa</taxon>
        <taxon>Spiralia</taxon>
        <taxon>Lophotrochozoa</taxon>
        <taxon>Annelida</taxon>
        <taxon>Polychaeta</taxon>
        <taxon>Sedentaria</taxon>
        <taxon>Scolecida</taxon>
        <taxon>Capitellidae</taxon>
        <taxon>Capitella</taxon>
    </lineage>
</organism>
<keyword evidence="3" id="KW-1185">Reference proteome</keyword>
<dbReference type="HOGENOM" id="CLU_570177_0_0_1"/>
<dbReference type="EMBL" id="AMQN01002796">
    <property type="status" value="NOT_ANNOTATED_CDS"/>
    <property type="molecule type" value="Genomic_DNA"/>
</dbReference>
<reference evidence="1 3" key="2">
    <citation type="journal article" date="2013" name="Nature">
        <title>Insights into bilaterian evolution from three spiralian genomes.</title>
        <authorList>
            <person name="Simakov O."/>
            <person name="Marletaz F."/>
            <person name="Cho S.J."/>
            <person name="Edsinger-Gonzales E."/>
            <person name="Havlak P."/>
            <person name="Hellsten U."/>
            <person name="Kuo D.H."/>
            <person name="Larsson T."/>
            <person name="Lv J."/>
            <person name="Arendt D."/>
            <person name="Savage R."/>
            <person name="Osoegawa K."/>
            <person name="de Jong P."/>
            <person name="Grimwood J."/>
            <person name="Chapman J.A."/>
            <person name="Shapiro H."/>
            <person name="Aerts A."/>
            <person name="Otillar R.P."/>
            <person name="Terry A.Y."/>
            <person name="Boore J.L."/>
            <person name="Grigoriev I.V."/>
            <person name="Lindberg D.R."/>
            <person name="Seaver E.C."/>
            <person name="Weisblat D.A."/>
            <person name="Putnam N.H."/>
            <person name="Rokhsar D.S."/>
        </authorList>
    </citation>
    <scope>NUCLEOTIDE SEQUENCE</scope>
    <source>
        <strain evidence="1 3">I ESC-2004</strain>
    </source>
</reference>
<sequence>MWITRGCSLQMLVRIGRHSALNKMPSKMCSPCPTLVFRPFASLPCSDARPSSFEECQELLRNGDKEKLREIFLRRMLEIKGSTLRLEHCLHRLRRLEEMGLKWYEIVEGPSLMEVEEYMIQRKLKYLEAAGYERISIRMLHLMNPRRSNASLCTMQKWLNQVNPCISIAEHITRRLTCSENDIICLYFTQMKRKNFSSKSIESLIDKFILMHDSGFSVREISTHGHLLHHVTYKSLEKRLKSEPQSFIEVINTQPMKELSQLLCISEENLQDSELITTHGDSVQHLRKLLERVKVLLRAGYDATEVRNYLETCSSRTLFRESSSKYAESLAQLKAEGLTASSGLDLRALGIHSRRKQLLQEFRARRPNRYDIAKSLNCHFSEIKSKLPREKLFSRGFNRSHISKNFDFLLECGFSDDVIKRLPSVICVNPKVLRESWDCIINEPRFSHWKANHWTLVNVLLYFAEKRESHPHESCDNNS</sequence>
<protein>
    <submittedName>
        <fullName evidence="1 2">Uncharacterized protein</fullName>
    </submittedName>
</protein>
<name>R7TFI4_CAPTE</name>
<evidence type="ECO:0000313" key="1">
    <source>
        <dbReference type="EMBL" id="ELT92543.1"/>
    </source>
</evidence>
<dbReference type="Gene3D" id="1.25.70.10">
    <property type="entry name" value="Transcription termination factor 3, mitochondrial"/>
    <property type="match status" value="1"/>
</dbReference>
<dbReference type="EMBL" id="KB310082">
    <property type="protein sequence ID" value="ELT92543.1"/>
    <property type="molecule type" value="Genomic_DNA"/>
</dbReference>
<dbReference type="OMA" id="CDENEMA"/>
<proteinExistence type="predicted"/>
<evidence type="ECO:0000313" key="3">
    <source>
        <dbReference type="Proteomes" id="UP000014760"/>
    </source>
</evidence>
<dbReference type="Proteomes" id="UP000014760">
    <property type="component" value="Unassembled WGS sequence"/>
</dbReference>
<dbReference type="AlphaFoldDB" id="R7TFI4"/>